<dbReference type="InterPro" id="IPR046338">
    <property type="entry name" value="GAIN_dom_sf"/>
</dbReference>
<feature type="region of interest" description="Disordered" evidence="5">
    <location>
        <begin position="1266"/>
        <end position="1302"/>
    </location>
</feature>
<comment type="subcellular location">
    <subcellularLocation>
        <location evidence="1">Membrane</location>
        <topology evidence="1">Multi-pass membrane protein</topology>
    </subcellularLocation>
</comment>
<organism evidence="8 9">
    <name type="scientific">Hypsibius exemplaris</name>
    <name type="common">Freshwater tardigrade</name>
    <dbReference type="NCBI Taxonomy" id="2072580"/>
    <lineage>
        <taxon>Eukaryota</taxon>
        <taxon>Metazoa</taxon>
        <taxon>Ecdysozoa</taxon>
        <taxon>Tardigrada</taxon>
        <taxon>Eutardigrada</taxon>
        <taxon>Parachela</taxon>
        <taxon>Hypsibioidea</taxon>
        <taxon>Hypsibiidae</taxon>
        <taxon>Hypsibius</taxon>
    </lineage>
</organism>
<sequence>MLLLIKQRTLFTSEVMGRTTRCGTLSLGVVCLAMLSCSFSAAHATANSSAATANSSGSTEDEPSAGWRLDMLADDDEAYDLEIRNKSNSGLGDLFTPWIEYDTTVSTETVGDWSTTKAAGQGSTTKAAGQGSTTKAAGQGSTTETVEQGSMDGPSVMDPEAGVGIQTIPYSWVTMNGSTEDVTNSPSPVTVSGHTAVSPSESSVSGVFHPTPFPTDGTASEATTETTPPDKLPSSYDPETTARPFTVPELIMMCDGGGCASCLWLADHFYRANAANISAVTVYLEAYNHRCELRQPEIEKLILNRLLGKFMVPNVEPWPVYALDLMVNAIVRYEQDGPHREPIALPSGMVRYWSKSVLIPWVGACQELQPANLHPVIATSGRSCYEDDWTVDHQTCVSVDQTQLRAKCHQQLSAHPEQPGNFTALPEQPGNFIAHPEKPGNFTALKVELNGAPFFGMDNSLFPLLPAGVMFARSPWIVTLRFPGDFDQEPSTGSSKPYIITFPSSLLRRTERDVPWGQSPARPPCHRPVKQSSDWRTQGSDHQLRRFMHLVNKTDFAWNLVGVARTRTPWATRMPLRSPWNRFLRDFFAHATAPTPPVPTPLESPSPQTFTFRVVNTAPTTNFPTTSEEAVLGNFTANSAQWVITAPVITLKAITDLTAERNSTGQAISFNNVIACGEIIHHIVETDPSWDASVGIMSLPASVEEARRVEQALYEDLERIPDILPPQVEPYEFYKTLISVNVLRRKPSPVDEFEELLQPVSTAGTLNVKPSLNNAIFVSDFKSRAYLNSTFTFIAENNNFTDGMANLRITLPALKKNFNIAKNNSKPFSVMLSALQRFRYVNFEHDEFFTGSKSRKVSPIMLMGKLNQAVKEPIVVVSFSTKVDALIQTAEGKRFRGSRNYQCVYFDYNLTAAAGGWSDKGCHVKSKHTTWEEGTTVECECDHLTPFTMFFYLCSTLIDLEEPLAPNLSEQFAQLEPRIVATVSLSISVFCTLIVLLHTGWKLWNKYIRLTPLNFTRLNVVVSIFASNITILVAEYIPDSEDPDACLATAIMSHWLLMSSFFWMAAETYFLVRVIRGVMDINYSISDTYDGFRWRASLLAWGIPILFPLVSAMSHIGSISDKFGGEAYGSLTLWCWIDSQHDAFFLGAFVIPICIIALLNMAVFAYYLYRRRKAEIDAGQKRSIRQGTISVLGTCFLLGATWLSGYFMLMFCCNDTAKQVAGVFFILLNGGQGVFVLWVYVTRLDGGFRYVVNDFKGIIKRLHEQHSTEKGKRKRSLTVPETKPKSLTQTSDSAAQSTQGERYFRPLEQTDSALTVRTISTLGPTTPEQTPNATLRGSKRKSYRVADKKGASPFSQLVHRFMGGSITGRNPVLTIIPSSKTEETTSNL</sequence>
<feature type="transmembrane region" description="Helical" evidence="6">
    <location>
        <begin position="979"/>
        <end position="997"/>
    </location>
</feature>
<reference evidence="9" key="1">
    <citation type="submission" date="2017-01" db="EMBL/GenBank/DDBJ databases">
        <title>Comparative genomics of anhydrobiosis in the tardigrade Hypsibius dujardini.</title>
        <authorList>
            <person name="Yoshida Y."/>
            <person name="Koutsovoulos G."/>
            <person name="Laetsch D."/>
            <person name="Stevens L."/>
            <person name="Kumar S."/>
            <person name="Horikawa D."/>
            <person name="Ishino K."/>
            <person name="Komine S."/>
            <person name="Tomita M."/>
            <person name="Blaxter M."/>
            <person name="Arakawa K."/>
        </authorList>
    </citation>
    <scope>NUCLEOTIDE SEQUENCE [LARGE SCALE GENOMIC DNA]</scope>
    <source>
        <strain evidence="9">Z151</strain>
    </source>
</reference>
<feature type="compositionally biased region" description="Polar residues" evidence="5">
    <location>
        <begin position="179"/>
        <end position="205"/>
    </location>
</feature>
<protein>
    <submittedName>
        <fullName evidence="8">Adhesion G-protein coupled receptor G4</fullName>
    </submittedName>
</protein>
<dbReference type="GO" id="GO:0004930">
    <property type="term" value="F:G protein-coupled receptor activity"/>
    <property type="evidence" value="ECO:0007669"/>
    <property type="project" value="InterPro"/>
</dbReference>
<evidence type="ECO:0000256" key="4">
    <source>
        <dbReference type="ARBA" id="ARBA00023136"/>
    </source>
</evidence>
<evidence type="ECO:0000256" key="6">
    <source>
        <dbReference type="SAM" id="Phobius"/>
    </source>
</evidence>
<feature type="region of interest" description="Disordered" evidence="5">
    <location>
        <begin position="179"/>
        <end position="240"/>
    </location>
</feature>
<dbReference type="PANTHER" id="PTHR12011">
    <property type="entry name" value="ADHESION G-PROTEIN COUPLED RECEPTOR"/>
    <property type="match status" value="1"/>
</dbReference>
<dbReference type="PANTHER" id="PTHR12011:SF471">
    <property type="entry name" value="G-PROTEIN COUPLED RECEPTORS FAMILY 2 PROFILE 2 DOMAIN-CONTAINING PROTEIN"/>
    <property type="match status" value="1"/>
</dbReference>
<dbReference type="GO" id="GO:0007189">
    <property type="term" value="P:adenylate cyclase-activating G protein-coupled receptor signaling pathway"/>
    <property type="evidence" value="ECO:0007669"/>
    <property type="project" value="TreeGrafter"/>
</dbReference>
<keyword evidence="4 6" id="KW-0472">Membrane</keyword>
<dbReference type="OrthoDB" id="10040049at2759"/>
<dbReference type="InterPro" id="IPR000203">
    <property type="entry name" value="GPS"/>
</dbReference>
<keyword evidence="9" id="KW-1185">Reference proteome</keyword>
<feature type="domain" description="G-protein coupled receptors family 2 profile 2" evidence="7">
    <location>
        <begin position="977"/>
        <end position="1244"/>
    </location>
</feature>
<feature type="compositionally biased region" description="Polar residues" evidence="5">
    <location>
        <begin position="1320"/>
        <end position="1335"/>
    </location>
</feature>
<evidence type="ECO:0000256" key="2">
    <source>
        <dbReference type="ARBA" id="ARBA00022692"/>
    </source>
</evidence>
<dbReference type="Proteomes" id="UP000192578">
    <property type="component" value="Unassembled WGS sequence"/>
</dbReference>
<dbReference type="GO" id="GO:0007166">
    <property type="term" value="P:cell surface receptor signaling pathway"/>
    <property type="evidence" value="ECO:0007669"/>
    <property type="project" value="InterPro"/>
</dbReference>
<feature type="region of interest" description="Disordered" evidence="5">
    <location>
        <begin position="1320"/>
        <end position="1348"/>
    </location>
</feature>
<dbReference type="Pfam" id="PF01825">
    <property type="entry name" value="GPS"/>
    <property type="match status" value="1"/>
</dbReference>
<evidence type="ECO:0000313" key="8">
    <source>
        <dbReference type="EMBL" id="OQV13779.1"/>
    </source>
</evidence>
<evidence type="ECO:0000256" key="5">
    <source>
        <dbReference type="SAM" id="MobiDB-lite"/>
    </source>
</evidence>
<feature type="region of interest" description="Disordered" evidence="5">
    <location>
        <begin position="115"/>
        <end position="160"/>
    </location>
</feature>
<evidence type="ECO:0000313" key="9">
    <source>
        <dbReference type="Proteomes" id="UP000192578"/>
    </source>
</evidence>
<keyword evidence="8" id="KW-0675">Receptor</keyword>
<keyword evidence="3 6" id="KW-1133">Transmembrane helix</keyword>
<name>A0A1W0WF07_HYPEX</name>
<dbReference type="Pfam" id="PF00002">
    <property type="entry name" value="7tm_2"/>
    <property type="match status" value="1"/>
</dbReference>
<feature type="transmembrane region" description="Helical" evidence="6">
    <location>
        <begin position="1221"/>
        <end position="1241"/>
    </location>
</feature>
<dbReference type="Gene3D" id="1.20.1070.10">
    <property type="entry name" value="Rhodopsin 7-helix transmembrane proteins"/>
    <property type="match status" value="1"/>
</dbReference>
<dbReference type="InterPro" id="IPR017981">
    <property type="entry name" value="GPCR_2-like_7TM"/>
</dbReference>
<feature type="compositionally biased region" description="Polar residues" evidence="5">
    <location>
        <begin position="115"/>
        <end position="148"/>
    </location>
</feature>
<accession>A0A1W0WF07</accession>
<feature type="compositionally biased region" description="Low complexity" evidence="5">
    <location>
        <begin position="215"/>
        <end position="229"/>
    </location>
</feature>
<dbReference type="SMART" id="SM00303">
    <property type="entry name" value="GPS"/>
    <property type="match status" value="1"/>
</dbReference>
<feature type="transmembrane region" description="Helical" evidence="6">
    <location>
        <begin position="1189"/>
        <end position="1209"/>
    </location>
</feature>
<feature type="compositionally biased region" description="Polar residues" evidence="5">
    <location>
        <begin position="1285"/>
        <end position="1300"/>
    </location>
</feature>
<feature type="transmembrane region" description="Helical" evidence="6">
    <location>
        <begin position="1057"/>
        <end position="1075"/>
    </location>
</feature>
<feature type="transmembrane region" description="Helical" evidence="6">
    <location>
        <begin position="1143"/>
        <end position="1169"/>
    </location>
</feature>
<dbReference type="InterPro" id="IPR000832">
    <property type="entry name" value="GPCR_2_secretin-like"/>
</dbReference>
<feature type="transmembrane region" description="Helical" evidence="6">
    <location>
        <begin position="1018"/>
        <end position="1037"/>
    </location>
</feature>
<keyword evidence="2 6" id="KW-0812">Transmembrane</keyword>
<dbReference type="Gene3D" id="2.60.220.50">
    <property type="match status" value="1"/>
</dbReference>
<feature type="region of interest" description="Disordered" evidence="5">
    <location>
        <begin position="514"/>
        <end position="536"/>
    </location>
</feature>
<feature type="transmembrane region" description="Helical" evidence="6">
    <location>
        <begin position="1096"/>
        <end position="1116"/>
    </location>
</feature>
<comment type="caution">
    <text evidence="8">The sequence shown here is derived from an EMBL/GenBank/DDBJ whole genome shotgun (WGS) entry which is preliminary data.</text>
</comment>
<proteinExistence type="predicted"/>
<gene>
    <name evidence="8" type="ORF">BV898_11998</name>
</gene>
<dbReference type="PROSITE" id="PS50261">
    <property type="entry name" value="G_PROTEIN_RECEP_F2_4"/>
    <property type="match status" value="1"/>
</dbReference>
<dbReference type="EMBL" id="MTYJ01000116">
    <property type="protein sequence ID" value="OQV13779.1"/>
    <property type="molecule type" value="Genomic_DNA"/>
</dbReference>
<dbReference type="GO" id="GO:0005886">
    <property type="term" value="C:plasma membrane"/>
    <property type="evidence" value="ECO:0007669"/>
    <property type="project" value="TreeGrafter"/>
</dbReference>
<evidence type="ECO:0000259" key="7">
    <source>
        <dbReference type="PROSITE" id="PS50261"/>
    </source>
</evidence>
<evidence type="ECO:0000256" key="1">
    <source>
        <dbReference type="ARBA" id="ARBA00004141"/>
    </source>
</evidence>
<evidence type="ECO:0000256" key="3">
    <source>
        <dbReference type="ARBA" id="ARBA00022989"/>
    </source>
</evidence>